<protein>
    <submittedName>
        <fullName evidence="2">Uncharacterized protein</fullName>
    </submittedName>
</protein>
<dbReference type="OrthoDB" id="10412577at2759"/>
<name>A0A077ZEK0_TRITR</name>
<gene>
    <name evidence="2" type="ORF">TTRE_0000713201</name>
</gene>
<feature type="region of interest" description="Disordered" evidence="1">
    <location>
        <begin position="26"/>
        <end position="50"/>
    </location>
</feature>
<sequence>MPVSNDKTNPNVRIVEISRFYSSLLERSGQTASGDESQSSSSRDLESNVCSTSEMLNSWRPFDVAHEGDDASSTSDLSTIKDKSLEARIKASSAREDYEQLKLLIREQKKKYKNRVLAEKAKRKAIERLFARKNSASPSESEGTTSNLTLTQSSQETNWSDQFLNDLIRKTVRRSVPTREFKNKSTQGLSGYCSCSNGSYRSATSRPMVNAASQDSSAPSSSPEQATVTSGRLWFLPLQSNAESPLSLQADDSLRTRRPHVVRSIENRRERLRKSRSYRSMLSAKIRQQAEHVALGLISEKEARNTILSLPRPDVFLNVDLVRETRRPSRFHLKQALSLVFFSCLSNGRHVVYLNFMPDGQSLLKLSPLTILESRD</sequence>
<proteinExistence type="predicted"/>
<feature type="compositionally biased region" description="Low complexity" evidence="1">
    <location>
        <begin position="211"/>
        <end position="225"/>
    </location>
</feature>
<reference evidence="2" key="1">
    <citation type="submission" date="2014-01" db="EMBL/GenBank/DDBJ databases">
        <authorList>
            <person name="Aslett M."/>
        </authorList>
    </citation>
    <scope>NUCLEOTIDE SEQUENCE</scope>
</reference>
<evidence type="ECO:0000313" key="3">
    <source>
        <dbReference type="Proteomes" id="UP000030665"/>
    </source>
</evidence>
<feature type="compositionally biased region" description="Low complexity" evidence="1">
    <location>
        <begin position="33"/>
        <end position="42"/>
    </location>
</feature>
<evidence type="ECO:0000313" key="2">
    <source>
        <dbReference type="EMBL" id="CDW58807.1"/>
    </source>
</evidence>
<evidence type="ECO:0000256" key="1">
    <source>
        <dbReference type="SAM" id="MobiDB-lite"/>
    </source>
</evidence>
<dbReference type="AlphaFoldDB" id="A0A077ZEK0"/>
<keyword evidence="3" id="KW-1185">Reference proteome</keyword>
<feature type="region of interest" description="Disordered" evidence="1">
    <location>
        <begin position="130"/>
        <end position="153"/>
    </location>
</feature>
<organism evidence="2 3">
    <name type="scientific">Trichuris trichiura</name>
    <name type="common">Whipworm</name>
    <name type="synonym">Trichocephalus trichiurus</name>
    <dbReference type="NCBI Taxonomy" id="36087"/>
    <lineage>
        <taxon>Eukaryota</taxon>
        <taxon>Metazoa</taxon>
        <taxon>Ecdysozoa</taxon>
        <taxon>Nematoda</taxon>
        <taxon>Enoplea</taxon>
        <taxon>Dorylaimia</taxon>
        <taxon>Trichinellida</taxon>
        <taxon>Trichuridae</taxon>
        <taxon>Trichuris</taxon>
    </lineage>
</organism>
<feature type="region of interest" description="Disordered" evidence="1">
    <location>
        <begin position="206"/>
        <end position="225"/>
    </location>
</feature>
<reference evidence="2" key="2">
    <citation type="submission" date="2014-03" db="EMBL/GenBank/DDBJ databases">
        <title>The whipworm genome and dual-species transcriptomics of an intimate host-pathogen interaction.</title>
        <authorList>
            <person name="Foth B.J."/>
            <person name="Tsai I.J."/>
            <person name="Reid A.J."/>
            <person name="Bancroft A.J."/>
            <person name="Nichol S."/>
            <person name="Tracey A."/>
            <person name="Holroyd N."/>
            <person name="Cotton J.A."/>
            <person name="Stanley E.J."/>
            <person name="Zarowiecki M."/>
            <person name="Liu J.Z."/>
            <person name="Huckvale T."/>
            <person name="Cooper P.J."/>
            <person name="Grencis R.K."/>
            <person name="Berriman M."/>
        </authorList>
    </citation>
    <scope>NUCLEOTIDE SEQUENCE [LARGE SCALE GENOMIC DNA]</scope>
</reference>
<accession>A0A077ZEK0</accession>
<dbReference type="Proteomes" id="UP000030665">
    <property type="component" value="Unassembled WGS sequence"/>
</dbReference>
<feature type="compositionally biased region" description="Low complexity" evidence="1">
    <location>
        <begin position="144"/>
        <end position="153"/>
    </location>
</feature>
<feature type="compositionally biased region" description="Polar residues" evidence="1">
    <location>
        <begin position="134"/>
        <end position="143"/>
    </location>
</feature>
<dbReference type="EMBL" id="HG806417">
    <property type="protein sequence ID" value="CDW58807.1"/>
    <property type="molecule type" value="Genomic_DNA"/>
</dbReference>